<comment type="caution">
    <text evidence="6">The sequence shown here is derived from an EMBL/GenBank/DDBJ whole genome shotgun (WGS) entry which is preliminary data.</text>
</comment>
<feature type="transmembrane region" description="Helical" evidence="5">
    <location>
        <begin position="6"/>
        <end position="29"/>
    </location>
</feature>
<keyword evidence="5" id="KW-1133">Transmembrane helix</keyword>
<evidence type="ECO:0000313" key="7">
    <source>
        <dbReference type="Proteomes" id="UP000185657"/>
    </source>
</evidence>
<evidence type="ECO:0000256" key="2">
    <source>
        <dbReference type="ARBA" id="ARBA00009840"/>
    </source>
</evidence>
<keyword evidence="4" id="KW-0233">DNA recombination</keyword>
<evidence type="ECO:0000256" key="4">
    <source>
        <dbReference type="ARBA" id="ARBA00023172"/>
    </source>
</evidence>
<evidence type="ECO:0000256" key="1">
    <source>
        <dbReference type="ARBA" id="ARBA00003416"/>
    </source>
</evidence>
<dbReference type="Gene3D" id="1.20.5.1230">
    <property type="entry name" value="Apolipoprotein A-I"/>
    <property type="match status" value="1"/>
</dbReference>
<name>A0ABX2UC65_9BURK</name>
<dbReference type="PANTHER" id="PTHR30563:SF0">
    <property type="entry name" value="DNA RECOMBINATION PROTEIN RMUC"/>
    <property type="match status" value="1"/>
</dbReference>
<keyword evidence="7" id="KW-1185">Reference proteome</keyword>
<dbReference type="EMBL" id="LVWD01000001">
    <property type="protein sequence ID" value="OAD44214.1"/>
    <property type="molecule type" value="Genomic_DNA"/>
</dbReference>
<keyword evidence="3" id="KW-0175">Coiled coil</keyword>
<organism evidence="6 7">
    <name type="scientific">Hydrogenophaga crassostreae</name>
    <dbReference type="NCBI Taxonomy" id="1763535"/>
    <lineage>
        <taxon>Bacteria</taxon>
        <taxon>Pseudomonadati</taxon>
        <taxon>Pseudomonadota</taxon>
        <taxon>Betaproteobacteria</taxon>
        <taxon>Burkholderiales</taxon>
        <taxon>Comamonadaceae</taxon>
        <taxon>Hydrogenophaga</taxon>
    </lineage>
</organism>
<evidence type="ECO:0000313" key="6">
    <source>
        <dbReference type="EMBL" id="OAD44214.1"/>
    </source>
</evidence>
<dbReference type="PANTHER" id="PTHR30563">
    <property type="entry name" value="DNA RECOMBINATION PROTEIN RMUC"/>
    <property type="match status" value="1"/>
</dbReference>
<comment type="function">
    <text evidence="1">Involved in DNA recombination.</text>
</comment>
<gene>
    <name evidence="6" type="ORF">LPB72_01615</name>
</gene>
<dbReference type="Pfam" id="PF02646">
    <property type="entry name" value="RmuC"/>
    <property type="match status" value="1"/>
</dbReference>
<dbReference type="SUPFAM" id="SSF58113">
    <property type="entry name" value="Apolipoprotein A-I"/>
    <property type="match status" value="1"/>
</dbReference>
<proteinExistence type="inferred from homology"/>
<accession>A0ABX2UC65</accession>
<dbReference type="Proteomes" id="UP000185657">
    <property type="component" value="Unassembled WGS sequence"/>
</dbReference>
<reference evidence="6 7" key="1">
    <citation type="submission" date="2016-02" db="EMBL/GenBank/DDBJ databases">
        <title>Draft genome sequence of Hydrogenophaga sp. LPB0072.</title>
        <authorList>
            <person name="Shin S.-K."/>
            <person name="Yi H."/>
        </authorList>
    </citation>
    <scope>NUCLEOTIDE SEQUENCE [LARGE SCALE GENOMIC DNA]</scope>
    <source>
        <strain evidence="6 7">LPB0072</strain>
    </source>
</reference>
<evidence type="ECO:0000256" key="5">
    <source>
        <dbReference type="SAM" id="Phobius"/>
    </source>
</evidence>
<keyword evidence="5" id="KW-0812">Transmembrane</keyword>
<keyword evidence="5" id="KW-0472">Membrane</keyword>
<comment type="similarity">
    <text evidence="2">Belongs to the RmuC family.</text>
</comment>
<sequence>MFFENTAWWVWAVLGLQALGLLLVLWLLLRRPRVGDDELAHRQSLASAMTQQAQRIERVEGELRREIGENSRGGRQEMQQTLSSFQASLTRQSSEATRTQNAQLDGFSQQLLQLRGTLGDTLTQQLQAISLGMGQQAAEATRTQNAQIDAFAQQLVQLRSTLSDTLVRQLQDMSESNARRLAEVRTTLDGQLTQLQQSNAAKLDEMRATVDEKLQSTLQARLGESFKQVADRLEQVHKGLGEMQTLAQGVGDLKHLLTNVKTRGMFGEAQLAALLEQVFAPDQYATQVATRPGSRNVVDFAIRMPGRSLDGEPCWLPIDAKFPNEDYERLLDAQQRADAEGAEAAARGLEQRIKLEARSMADKYLEPPHTTDFAILFLPTEGLYAEVLRRPGLMEVLQREYRVTLAGPTTLMAMLNSLQMGFRTLALEKRSSEVWQVLGAVKTEFGKFGDVLAKVKSQTQTVLNTLDSAETRSRAMTRALKTVEALPQDQAKQVLPLDGGDAQDAEEG</sequence>
<dbReference type="InterPro" id="IPR003798">
    <property type="entry name" value="DNA_recombination_RmuC"/>
</dbReference>
<dbReference type="RefSeq" id="WP_407927758.1">
    <property type="nucleotide sequence ID" value="NZ_CP017476.1"/>
</dbReference>
<evidence type="ECO:0000256" key="3">
    <source>
        <dbReference type="ARBA" id="ARBA00023054"/>
    </source>
</evidence>
<protein>
    <submittedName>
        <fullName evidence="6">Recombinase RmuC</fullName>
    </submittedName>
</protein>